<dbReference type="InterPro" id="IPR045151">
    <property type="entry name" value="DCAF8"/>
</dbReference>
<evidence type="ECO:0000313" key="5">
    <source>
        <dbReference type="EMBL" id="CBJ48541.1"/>
    </source>
</evidence>
<gene>
    <name evidence="5" type="ORF">Esi_0025_0089</name>
</gene>
<evidence type="ECO:0000313" key="6">
    <source>
        <dbReference type="Proteomes" id="UP000002630"/>
    </source>
</evidence>
<dbReference type="PANTHER" id="PTHR15574:SF40">
    <property type="entry name" value="WD AND TETRATRICOPEPTIDE REPEATS PROTEIN 1"/>
    <property type="match status" value="1"/>
</dbReference>
<reference evidence="5 6" key="1">
    <citation type="journal article" date="2010" name="Nature">
        <title>The Ectocarpus genome and the independent evolution of multicellularity in brown algae.</title>
        <authorList>
            <person name="Cock J.M."/>
            <person name="Sterck L."/>
            <person name="Rouze P."/>
            <person name="Scornet D."/>
            <person name="Allen A.E."/>
            <person name="Amoutzias G."/>
            <person name="Anthouard V."/>
            <person name="Artiguenave F."/>
            <person name="Aury J.M."/>
            <person name="Badger J.H."/>
            <person name="Beszteri B."/>
            <person name="Billiau K."/>
            <person name="Bonnet E."/>
            <person name="Bothwell J.H."/>
            <person name="Bowler C."/>
            <person name="Boyen C."/>
            <person name="Brownlee C."/>
            <person name="Carrano C.J."/>
            <person name="Charrier B."/>
            <person name="Cho G.Y."/>
            <person name="Coelho S.M."/>
            <person name="Collen J."/>
            <person name="Corre E."/>
            <person name="Da Silva C."/>
            <person name="Delage L."/>
            <person name="Delaroque N."/>
            <person name="Dittami S.M."/>
            <person name="Doulbeau S."/>
            <person name="Elias M."/>
            <person name="Farnham G."/>
            <person name="Gachon C.M."/>
            <person name="Gschloessl B."/>
            <person name="Heesch S."/>
            <person name="Jabbari K."/>
            <person name="Jubin C."/>
            <person name="Kawai H."/>
            <person name="Kimura K."/>
            <person name="Kloareg B."/>
            <person name="Kupper F.C."/>
            <person name="Lang D."/>
            <person name="Le Bail A."/>
            <person name="Leblanc C."/>
            <person name="Lerouge P."/>
            <person name="Lohr M."/>
            <person name="Lopez P.J."/>
            <person name="Martens C."/>
            <person name="Maumus F."/>
            <person name="Michel G."/>
            <person name="Miranda-Saavedra D."/>
            <person name="Morales J."/>
            <person name="Moreau H."/>
            <person name="Motomura T."/>
            <person name="Nagasato C."/>
            <person name="Napoli C.A."/>
            <person name="Nelson D.R."/>
            <person name="Nyvall-Collen P."/>
            <person name="Peters A.F."/>
            <person name="Pommier C."/>
            <person name="Potin P."/>
            <person name="Poulain J."/>
            <person name="Quesneville H."/>
            <person name="Read B."/>
            <person name="Rensing S.A."/>
            <person name="Ritter A."/>
            <person name="Rousvoal S."/>
            <person name="Samanta M."/>
            <person name="Samson G."/>
            <person name="Schroeder D.C."/>
            <person name="Segurens B."/>
            <person name="Strittmatter M."/>
            <person name="Tonon T."/>
            <person name="Tregear J.W."/>
            <person name="Valentin K."/>
            <person name="von Dassow P."/>
            <person name="Yamagishi T."/>
            <person name="Van de Peer Y."/>
            <person name="Wincker P."/>
        </authorList>
    </citation>
    <scope>NUCLEOTIDE SEQUENCE [LARGE SCALE GENOMIC DNA]</scope>
    <source>
        <strain evidence="6">Ec32 / CCAP1310/4</strain>
    </source>
</reference>
<keyword evidence="6" id="KW-1185">Reference proteome</keyword>
<dbReference type="SMART" id="SM00320">
    <property type="entry name" value="WD40"/>
    <property type="match status" value="7"/>
</dbReference>
<feature type="repeat" description="WD" evidence="3">
    <location>
        <begin position="738"/>
        <end position="763"/>
    </location>
</feature>
<dbReference type="GO" id="GO:0045717">
    <property type="term" value="P:negative regulation of fatty acid biosynthetic process"/>
    <property type="evidence" value="ECO:0007669"/>
    <property type="project" value="TreeGrafter"/>
</dbReference>
<dbReference type="InParanoid" id="D7FTG3"/>
<sequence>MPSSNHPSGRGEAWKAPPPGDAQNVAQLLRRRREGKIPASTGGGVLGGSTSARATSAALRGIRGVGGRVGAGGVSMPRAFGFRRNLGQHPSMIQRLRHTATLRGHSGCVNRLCWNDAGTRIASGSDDTTVCLFDAASGKRDVQFQTGHRRNILSVKFLPCTNDQILVTGAMDGEVRLHKAPFSSPELTECFSCHDQRVHAVEVEPGNPFIFWSASEDGTVMQYDRRLPNAGLGEGRGWADSGQGSLAGRLRRRRNWGNCLIKLPSQADYAAGGGDSGQGGGVSQQQPPSGWEARGSRAFHLACNPVDVHYLAVACGDYVARVYDRRGGSARGGSVGTFGTARHATCVAFSPDGRGLLVSYHRDHVYLFDATGARRNSSAVSDPALSSYFMPALPPPLPPPPTTPECSSNAGSGVGGRGGAGDEGGVARGRGFEEPADGILDAHRALLAWDGKGGPPVSLGKLSTLYRARSMNLRQRGWKGDGYMALLDSARAKELDPTKPRTRWEYVKALVHVGRRASARAEAVKCLVAFPDLQPLYEAEFSGGTEGESPPRSDLGGRNVGGRSASGGGGGGGGRGAGDSGGPVEDEEEEEEEGEEEEEEEEEEEGEEERGRERNQSMTPPRGAGKTARSSCGSALANDLALTAELATARAWHEMLSRTGDVGSDPRCPDRATDSAGREKGAASAKGPAAEKDWTESECGQGSSDMLSCSPRAMIQRYTGACNVQTVIKEASFLGDGGGYVTSGSDDGRVFIWERSSGRLVRAIKADDQIVNCVAPHPSLPVLATSGLESVARIWSPRGEEEEVIGDDEAADSDPDSRSLEDIAQSNQGNMDSVGVNLGFQPLMHQLVLQLAATENMGDDRGPGECVQA</sequence>
<feature type="compositionally biased region" description="Acidic residues" evidence="4">
    <location>
        <begin position="800"/>
        <end position="814"/>
    </location>
</feature>
<dbReference type="GO" id="GO:0080008">
    <property type="term" value="C:Cul4-RING E3 ubiquitin ligase complex"/>
    <property type="evidence" value="ECO:0007669"/>
    <property type="project" value="TreeGrafter"/>
</dbReference>
<evidence type="ECO:0000256" key="2">
    <source>
        <dbReference type="ARBA" id="ARBA00022737"/>
    </source>
</evidence>
<dbReference type="eggNOG" id="KOG1310">
    <property type="taxonomic scope" value="Eukaryota"/>
</dbReference>
<feature type="region of interest" description="Disordered" evidence="4">
    <location>
        <begin position="1"/>
        <end position="23"/>
    </location>
</feature>
<feature type="region of interest" description="Disordered" evidence="4">
    <location>
        <begin position="799"/>
        <end position="821"/>
    </location>
</feature>
<feature type="compositionally biased region" description="Gly residues" evidence="4">
    <location>
        <begin position="412"/>
        <end position="428"/>
    </location>
</feature>
<feature type="region of interest" description="Disordered" evidence="4">
    <location>
        <begin position="658"/>
        <end position="705"/>
    </location>
</feature>
<dbReference type="InterPro" id="IPR001680">
    <property type="entry name" value="WD40_rpt"/>
</dbReference>
<dbReference type="Proteomes" id="UP000002630">
    <property type="component" value="Linkage Group LG11"/>
</dbReference>
<evidence type="ECO:0000256" key="1">
    <source>
        <dbReference type="ARBA" id="ARBA00022574"/>
    </source>
</evidence>
<dbReference type="PROSITE" id="PS50082">
    <property type="entry name" value="WD_REPEATS_2"/>
    <property type="match status" value="2"/>
</dbReference>
<name>D7FTG3_ECTSI</name>
<feature type="compositionally biased region" description="Gly residues" evidence="4">
    <location>
        <begin position="558"/>
        <end position="581"/>
    </location>
</feature>
<organism evidence="5 6">
    <name type="scientific">Ectocarpus siliculosus</name>
    <name type="common">Brown alga</name>
    <name type="synonym">Conferva siliculosa</name>
    <dbReference type="NCBI Taxonomy" id="2880"/>
    <lineage>
        <taxon>Eukaryota</taxon>
        <taxon>Sar</taxon>
        <taxon>Stramenopiles</taxon>
        <taxon>Ochrophyta</taxon>
        <taxon>PX clade</taxon>
        <taxon>Phaeophyceae</taxon>
        <taxon>Ectocarpales</taxon>
        <taxon>Ectocarpaceae</taxon>
        <taxon>Ectocarpus</taxon>
    </lineage>
</organism>
<keyword evidence="2" id="KW-0677">Repeat</keyword>
<dbReference type="STRING" id="2880.D7FTG3"/>
<dbReference type="InterPro" id="IPR015943">
    <property type="entry name" value="WD40/YVTN_repeat-like_dom_sf"/>
</dbReference>
<proteinExistence type="predicted"/>
<dbReference type="InterPro" id="IPR036322">
    <property type="entry name" value="WD40_repeat_dom_sf"/>
</dbReference>
<dbReference type="PANTHER" id="PTHR15574">
    <property type="entry name" value="WD REPEAT DOMAIN-CONTAINING FAMILY"/>
    <property type="match status" value="1"/>
</dbReference>
<protein>
    <submittedName>
        <fullName evidence="5">Uncharacterized protein</fullName>
    </submittedName>
</protein>
<feature type="region of interest" description="Disordered" evidence="4">
    <location>
        <begin position="541"/>
        <end position="631"/>
    </location>
</feature>
<feature type="region of interest" description="Disordered" evidence="4">
    <location>
        <begin position="396"/>
        <end position="433"/>
    </location>
</feature>
<feature type="repeat" description="WD" evidence="3">
    <location>
        <begin position="102"/>
        <end position="143"/>
    </location>
</feature>
<keyword evidence="1 3" id="KW-0853">WD repeat</keyword>
<feature type="compositionally biased region" description="Basic and acidic residues" evidence="4">
    <location>
        <begin position="667"/>
        <end position="681"/>
    </location>
</feature>
<dbReference type="EMBL" id="FN649736">
    <property type="protein sequence ID" value="CBJ48541.1"/>
    <property type="molecule type" value="Genomic_DNA"/>
</dbReference>
<dbReference type="GO" id="GO:0005737">
    <property type="term" value="C:cytoplasm"/>
    <property type="evidence" value="ECO:0007669"/>
    <property type="project" value="TreeGrafter"/>
</dbReference>
<dbReference type="Gene3D" id="2.130.10.10">
    <property type="entry name" value="YVTN repeat-like/Quinoprotein amine dehydrogenase"/>
    <property type="match status" value="3"/>
</dbReference>
<evidence type="ECO:0000256" key="3">
    <source>
        <dbReference type="PROSITE-ProRule" id="PRU00221"/>
    </source>
</evidence>
<dbReference type="Pfam" id="PF00400">
    <property type="entry name" value="WD40"/>
    <property type="match status" value="4"/>
</dbReference>
<dbReference type="SUPFAM" id="SSF50978">
    <property type="entry name" value="WD40 repeat-like"/>
    <property type="match status" value="1"/>
</dbReference>
<dbReference type="OrthoDB" id="4869960at2759"/>
<accession>D7FTG3</accession>
<dbReference type="AlphaFoldDB" id="D7FTG3"/>
<feature type="compositionally biased region" description="Gly residues" evidence="4">
    <location>
        <begin position="271"/>
        <end position="282"/>
    </location>
</feature>
<dbReference type="EMBL" id="FN648431">
    <property type="protein sequence ID" value="CBJ48541.1"/>
    <property type="molecule type" value="Genomic_DNA"/>
</dbReference>
<dbReference type="PROSITE" id="PS50294">
    <property type="entry name" value="WD_REPEATS_REGION"/>
    <property type="match status" value="1"/>
</dbReference>
<feature type="compositionally biased region" description="Acidic residues" evidence="4">
    <location>
        <begin position="584"/>
        <end position="608"/>
    </location>
</feature>
<dbReference type="OMA" id="MEQLYLF"/>
<evidence type="ECO:0000256" key="4">
    <source>
        <dbReference type="SAM" id="MobiDB-lite"/>
    </source>
</evidence>
<feature type="region of interest" description="Disordered" evidence="4">
    <location>
        <begin position="271"/>
        <end position="292"/>
    </location>
</feature>